<keyword evidence="3" id="KW-1185">Reference proteome</keyword>
<organism evidence="2 3">
    <name type="scientific">Truncatella angustata</name>
    <dbReference type="NCBI Taxonomy" id="152316"/>
    <lineage>
        <taxon>Eukaryota</taxon>
        <taxon>Fungi</taxon>
        <taxon>Dikarya</taxon>
        <taxon>Ascomycota</taxon>
        <taxon>Pezizomycotina</taxon>
        <taxon>Sordariomycetes</taxon>
        <taxon>Xylariomycetidae</taxon>
        <taxon>Amphisphaeriales</taxon>
        <taxon>Sporocadaceae</taxon>
        <taxon>Truncatella</taxon>
    </lineage>
</organism>
<dbReference type="InterPro" id="IPR013078">
    <property type="entry name" value="His_Pase_superF_clade-1"/>
</dbReference>
<feature type="compositionally biased region" description="Basic and acidic residues" evidence="1">
    <location>
        <begin position="307"/>
        <end position="322"/>
    </location>
</feature>
<dbReference type="SUPFAM" id="SSF53254">
    <property type="entry name" value="Phosphoglycerate mutase-like"/>
    <property type="match status" value="1"/>
</dbReference>
<reference evidence="2" key="1">
    <citation type="journal article" date="2021" name="Nat. Commun.">
        <title>Genetic determinants of endophytism in the Arabidopsis root mycobiome.</title>
        <authorList>
            <person name="Mesny F."/>
            <person name="Miyauchi S."/>
            <person name="Thiergart T."/>
            <person name="Pickel B."/>
            <person name="Atanasova L."/>
            <person name="Karlsson M."/>
            <person name="Huettel B."/>
            <person name="Barry K.W."/>
            <person name="Haridas S."/>
            <person name="Chen C."/>
            <person name="Bauer D."/>
            <person name="Andreopoulos W."/>
            <person name="Pangilinan J."/>
            <person name="LaButti K."/>
            <person name="Riley R."/>
            <person name="Lipzen A."/>
            <person name="Clum A."/>
            <person name="Drula E."/>
            <person name="Henrissat B."/>
            <person name="Kohler A."/>
            <person name="Grigoriev I.V."/>
            <person name="Martin F.M."/>
            <person name="Hacquard S."/>
        </authorList>
    </citation>
    <scope>NUCLEOTIDE SEQUENCE</scope>
    <source>
        <strain evidence="2">MPI-SDFR-AT-0073</strain>
    </source>
</reference>
<dbReference type="Proteomes" id="UP000758603">
    <property type="component" value="Unassembled WGS sequence"/>
</dbReference>
<comment type="caution">
    <text evidence="2">The sequence shown here is derived from an EMBL/GenBank/DDBJ whole genome shotgun (WGS) entry which is preliminary data.</text>
</comment>
<dbReference type="CDD" id="cd07067">
    <property type="entry name" value="HP_PGM_like"/>
    <property type="match status" value="1"/>
</dbReference>
<dbReference type="EMBL" id="JAGPXC010000004">
    <property type="protein sequence ID" value="KAH6654124.1"/>
    <property type="molecule type" value="Genomic_DNA"/>
</dbReference>
<dbReference type="InterPro" id="IPR051710">
    <property type="entry name" value="Phosphatase_SH3-domain"/>
</dbReference>
<dbReference type="AlphaFoldDB" id="A0A9P8ZXL4"/>
<dbReference type="RefSeq" id="XP_045958394.1">
    <property type="nucleotide sequence ID" value="XM_046102718.1"/>
</dbReference>
<dbReference type="InterPro" id="IPR029033">
    <property type="entry name" value="His_PPase_superfam"/>
</dbReference>
<dbReference type="Pfam" id="PF00300">
    <property type="entry name" value="His_Phos_1"/>
    <property type="match status" value="2"/>
</dbReference>
<feature type="region of interest" description="Disordered" evidence="1">
    <location>
        <begin position="288"/>
        <end position="322"/>
    </location>
</feature>
<sequence>MSLEVIHVVRHGYRSSFTVDPATGTYSASIRSPTGIPTDPPLTSYGVEQANELADHLLKFDPPIDLVYSSPYYRCLQTINPFVAKRNHTTSSAGDSPNVSSSKQHEIRVEGGISEWFGSAPWPHPLPAPLNKLREFFPNIDKDYVSQVTPPINGETLSQLHDRIASAMDKIIVQCDQEGTKSIIVCSHAAAIIALGRVLTGRMPKSVDEEDFAAFTCGLSTYRRRKETADHHSSTATTCTSPPEWKNGNGVRGGWTCEADSDCSFLRGGPERGWRFSGEETFDAVGTQSLAGSGAGLGVDVEVQGPEGRKSRDRPTTDGSKL</sequence>
<accession>A0A9P8ZXL4</accession>
<dbReference type="SMART" id="SM00855">
    <property type="entry name" value="PGAM"/>
    <property type="match status" value="1"/>
</dbReference>
<evidence type="ECO:0000256" key="1">
    <source>
        <dbReference type="SAM" id="MobiDB-lite"/>
    </source>
</evidence>
<dbReference type="OrthoDB" id="414418at2759"/>
<name>A0A9P8ZXL4_9PEZI</name>
<evidence type="ECO:0000313" key="3">
    <source>
        <dbReference type="Proteomes" id="UP000758603"/>
    </source>
</evidence>
<dbReference type="PANTHER" id="PTHR16469:SF51">
    <property type="entry name" value="TRANSCRIPTION FACTOR TAU 55 KDA SUBUNIT"/>
    <property type="match status" value="1"/>
</dbReference>
<evidence type="ECO:0000313" key="2">
    <source>
        <dbReference type="EMBL" id="KAH6654124.1"/>
    </source>
</evidence>
<dbReference type="Gene3D" id="3.40.50.1240">
    <property type="entry name" value="Phosphoglycerate mutase-like"/>
    <property type="match status" value="1"/>
</dbReference>
<gene>
    <name evidence="2" type="ORF">BKA67DRAFT_564238</name>
</gene>
<protein>
    <submittedName>
        <fullName evidence="2">Histidine phosphatase superfamily</fullName>
    </submittedName>
</protein>
<dbReference type="PANTHER" id="PTHR16469">
    <property type="entry name" value="UBIQUITIN-ASSOCIATED AND SH3 DOMAIN-CONTAINING BA-RELATED"/>
    <property type="match status" value="1"/>
</dbReference>
<feature type="region of interest" description="Disordered" evidence="1">
    <location>
        <begin position="226"/>
        <end position="247"/>
    </location>
</feature>
<proteinExistence type="predicted"/>
<dbReference type="GeneID" id="70131610"/>